<dbReference type="GO" id="GO:0006282">
    <property type="term" value="P:regulation of DNA repair"/>
    <property type="evidence" value="ECO:0007669"/>
    <property type="project" value="InterPro"/>
</dbReference>
<dbReference type="EMBL" id="NMUH01000005">
    <property type="protein sequence ID" value="MQL67968.1"/>
    <property type="molecule type" value="Genomic_DNA"/>
</dbReference>
<dbReference type="PANTHER" id="PTHR33602">
    <property type="entry name" value="REGULATORY PROTEIN RECX FAMILY PROTEIN"/>
    <property type="match status" value="1"/>
</dbReference>
<evidence type="ECO:0000313" key="4">
    <source>
        <dbReference type="Proteomes" id="UP000652761"/>
    </source>
</evidence>
<feature type="compositionally biased region" description="Polar residues" evidence="2">
    <location>
        <begin position="209"/>
        <end position="220"/>
    </location>
</feature>
<dbReference type="PANTHER" id="PTHR33602:SF1">
    <property type="entry name" value="REGULATORY PROTEIN RECX FAMILY PROTEIN"/>
    <property type="match status" value="1"/>
</dbReference>
<evidence type="ECO:0000313" key="3">
    <source>
        <dbReference type="EMBL" id="MQL67968.1"/>
    </source>
</evidence>
<dbReference type="InterPro" id="IPR003783">
    <property type="entry name" value="Regulatory_RecX"/>
</dbReference>
<keyword evidence="4" id="KW-1185">Reference proteome</keyword>
<gene>
    <name evidence="3" type="ORF">Taro_000230</name>
</gene>
<organism evidence="3 4">
    <name type="scientific">Colocasia esculenta</name>
    <name type="common">Wild taro</name>
    <name type="synonym">Arum esculentum</name>
    <dbReference type="NCBI Taxonomy" id="4460"/>
    <lineage>
        <taxon>Eukaryota</taxon>
        <taxon>Viridiplantae</taxon>
        <taxon>Streptophyta</taxon>
        <taxon>Embryophyta</taxon>
        <taxon>Tracheophyta</taxon>
        <taxon>Spermatophyta</taxon>
        <taxon>Magnoliopsida</taxon>
        <taxon>Liliopsida</taxon>
        <taxon>Araceae</taxon>
        <taxon>Aroideae</taxon>
        <taxon>Colocasieae</taxon>
        <taxon>Colocasia</taxon>
    </lineage>
</organism>
<proteinExistence type="predicted"/>
<dbReference type="AlphaFoldDB" id="A0A843T790"/>
<protein>
    <submittedName>
        <fullName evidence="3">Uncharacterized protein</fullName>
    </submittedName>
</protein>
<comment type="caution">
    <text evidence="3">The sequence shown here is derived from an EMBL/GenBank/DDBJ whole genome shotgun (WGS) entry which is preliminary data.</text>
</comment>
<dbReference type="Proteomes" id="UP000652761">
    <property type="component" value="Unassembled WGS sequence"/>
</dbReference>
<evidence type="ECO:0000256" key="2">
    <source>
        <dbReference type="SAM" id="MobiDB-lite"/>
    </source>
</evidence>
<feature type="region of interest" description="Disordered" evidence="2">
    <location>
        <begin position="209"/>
        <end position="228"/>
    </location>
</feature>
<keyword evidence="1" id="KW-0963">Cytoplasm</keyword>
<accession>A0A843T790</accession>
<sequence length="368" mass="39665">MRGVRRLPLETWRAPSAETARCPVLGCLGDYGLEQEPFDLLGFGIWIAVTGAGYKVAGEREDDNFCGESQHPSLPGVPTSCPAHILVGFPAKRDGSSELPVRYTAWRCSQGDKTQKFAPLGGHEKKGSSLFGSGVSGGGRAACSSRSVSGRSPVRNSGDGSVYEVSSFGAEPEYDVVSNDIQEVLDFEDSTASEVMYPMECEFIEESNQSFNESQTVSEKTLSKRDTPSFSKMKEDAENTAITSLATRSFTTVDLGKKLRGKKYPPDVIESVIAELKGRSEGISILPRATLQPAVVVFGASSWVILALLQKGVSEADINKATNLVFMDGDTSSGPQAMYLGMSKVSMDRSSLSLSSEFDKQIRFDQVS</sequence>
<dbReference type="OrthoDB" id="543346at2759"/>
<evidence type="ECO:0000256" key="1">
    <source>
        <dbReference type="ARBA" id="ARBA00022490"/>
    </source>
</evidence>
<reference evidence="3" key="1">
    <citation type="submission" date="2017-07" db="EMBL/GenBank/DDBJ databases">
        <title>Taro Niue Genome Assembly and Annotation.</title>
        <authorList>
            <person name="Atibalentja N."/>
            <person name="Keating K."/>
            <person name="Fields C.J."/>
        </authorList>
    </citation>
    <scope>NUCLEOTIDE SEQUENCE</scope>
    <source>
        <strain evidence="3">Niue_2</strain>
        <tissue evidence="3">Leaf</tissue>
    </source>
</reference>
<name>A0A843T790_COLES</name>